<dbReference type="InterPro" id="IPR023907">
    <property type="entry name" value="Non-F420_Flavin_OxRdtase"/>
</dbReference>
<dbReference type="PATRIC" id="fig|413882.6.peg.4587"/>
<protein>
    <submittedName>
        <fullName evidence="3">5,10-methylene tetrahydromethanopterin reductase</fullName>
    </submittedName>
</protein>
<gene>
    <name evidence="3" type="ORF">AAW51_4388</name>
</gene>
<dbReference type="STRING" id="413882.AAW51_4388"/>
<proteinExistence type="predicted"/>
<dbReference type="NCBIfam" id="TIGR03885">
    <property type="entry name" value="flavin_revert"/>
    <property type="match status" value="1"/>
</dbReference>
<keyword evidence="4" id="KW-1185">Reference proteome</keyword>
<dbReference type="PANTHER" id="PTHR43244:SF1">
    <property type="entry name" value="5,10-METHYLENETETRAHYDROMETHANOPTERIN REDUCTASE"/>
    <property type="match status" value="1"/>
</dbReference>
<dbReference type="Gene3D" id="3.20.20.30">
    <property type="entry name" value="Luciferase-like domain"/>
    <property type="match status" value="1"/>
</dbReference>
<evidence type="ECO:0000259" key="2">
    <source>
        <dbReference type="Pfam" id="PF00296"/>
    </source>
</evidence>
<evidence type="ECO:0000313" key="3">
    <source>
        <dbReference type="EMBL" id="AKJ31079.1"/>
    </source>
</evidence>
<evidence type="ECO:0000256" key="1">
    <source>
        <dbReference type="ARBA" id="ARBA00023002"/>
    </source>
</evidence>
<sequence length="323" mass="35611">MTRYSYHASHEQFSPAALLGLAQRAEAAGFDDVFCSDHLQPWAPRQGHSGYTWAWLGAALQATRSARFSTITVPGGWRYHPVVLAQAIGTLAQMFPGRVTWVALGSGEAINEQLTGAPWPAKDERNARLQEGAAIVRALLAGERVTHRGRIVVEDARVWDRPAQPPLLFGAATGVETARWLGSWADGLLTLGRDLARLDQVIAAFRAGGGTGKPVHVKLDVSWAEDDSQALRLAFEHWRFNCLGSDVNWDLRQPEHFEAATRHVRPEDLHANVLVACDVERHLQHLRELAARGVAAVDVHQVGPLQDEFIEFYGRQVLPALRG</sequence>
<dbReference type="AlphaFoldDB" id="A0A0G3BNP9"/>
<dbReference type="KEGG" id="pbh:AAW51_4388"/>
<dbReference type="RefSeq" id="WP_047196290.1">
    <property type="nucleotide sequence ID" value="NZ_CP011371.1"/>
</dbReference>
<evidence type="ECO:0000313" key="4">
    <source>
        <dbReference type="Proteomes" id="UP000035352"/>
    </source>
</evidence>
<reference evidence="3 4" key="1">
    <citation type="submission" date="2015-05" db="EMBL/GenBank/DDBJ databases">
        <authorList>
            <person name="Tang B."/>
            <person name="Yu Y."/>
        </authorList>
    </citation>
    <scope>NUCLEOTIDE SEQUENCE [LARGE SCALE GENOMIC DNA]</scope>
    <source>
        <strain evidence="3 4">DSM 7029</strain>
    </source>
</reference>
<dbReference type="OrthoDB" id="180193at2"/>
<dbReference type="SUPFAM" id="SSF51679">
    <property type="entry name" value="Bacterial luciferase-like"/>
    <property type="match status" value="1"/>
</dbReference>
<dbReference type="InterPro" id="IPR036661">
    <property type="entry name" value="Luciferase-like_sf"/>
</dbReference>
<keyword evidence="1" id="KW-0560">Oxidoreductase</keyword>
<dbReference type="Proteomes" id="UP000035352">
    <property type="component" value="Chromosome"/>
</dbReference>
<dbReference type="NCBIfam" id="TIGR03557">
    <property type="entry name" value="F420_G6P_family"/>
    <property type="match status" value="1"/>
</dbReference>
<dbReference type="GO" id="GO:0016705">
    <property type="term" value="F:oxidoreductase activity, acting on paired donors, with incorporation or reduction of molecular oxygen"/>
    <property type="evidence" value="ECO:0007669"/>
    <property type="project" value="InterPro"/>
</dbReference>
<dbReference type="Pfam" id="PF00296">
    <property type="entry name" value="Bac_luciferase"/>
    <property type="match status" value="1"/>
</dbReference>
<accession>A0A0G3BNP9</accession>
<dbReference type="InterPro" id="IPR050564">
    <property type="entry name" value="F420-G6PD/mer"/>
</dbReference>
<feature type="domain" description="Luciferase-like" evidence="2">
    <location>
        <begin position="8"/>
        <end position="294"/>
    </location>
</feature>
<dbReference type="PANTHER" id="PTHR43244">
    <property type="match status" value="1"/>
</dbReference>
<name>A0A0G3BNP9_9BURK</name>
<dbReference type="InterPro" id="IPR011251">
    <property type="entry name" value="Luciferase-like_dom"/>
</dbReference>
<dbReference type="InterPro" id="IPR019945">
    <property type="entry name" value="F420_G6P_DH-rel"/>
</dbReference>
<dbReference type="EMBL" id="CP011371">
    <property type="protein sequence ID" value="AKJ31079.1"/>
    <property type="molecule type" value="Genomic_DNA"/>
</dbReference>
<organism evidence="3 4">
    <name type="scientific">Caldimonas brevitalea</name>
    <dbReference type="NCBI Taxonomy" id="413882"/>
    <lineage>
        <taxon>Bacteria</taxon>
        <taxon>Pseudomonadati</taxon>
        <taxon>Pseudomonadota</taxon>
        <taxon>Betaproteobacteria</taxon>
        <taxon>Burkholderiales</taxon>
        <taxon>Sphaerotilaceae</taxon>
        <taxon>Caldimonas</taxon>
    </lineage>
</organism>